<protein>
    <submittedName>
        <fullName evidence="1">Uncharacterized protein</fullName>
    </submittedName>
</protein>
<organism evidence="1 2">
    <name type="scientific">Persea americana</name>
    <name type="common">Avocado</name>
    <dbReference type="NCBI Taxonomy" id="3435"/>
    <lineage>
        <taxon>Eukaryota</taxon>
        <taxon>Viridiplantae</taxon>
        <taxon>Streptophyta</taxon>
        <taxon>Embryophyta</taxon>
        <taxon>Tracheophyta</taxon>
        <taxon>Spermatophyta</taxon>
        <taxon>Magnoliopsida</taxon>
        <taxon>Magnoliidae</taxon>
        <taxon>Laurales</taxon>
        <taxon>Lauraceae</taxon>
        <taxon>Persea</taxon>
    </lineage>
</organism>
<evidence type="ECO:0000313" key="2">
    <source>
        <dbReference type="Proteomes" id="UP001234297"/>
    </source>
</evidence>
<name>A0ACC2M057_PERAE</name>
<proteinExistence type="predicted"/>
<reference evidence="1 2" key="1">
    <citation type="journal article" date="2022" name="Hortic Res">
        <title>A haplotype resolved chromosomal level avocado genome allows analysis of novel avocado genes.</title>
        <authorList>
            <person name="Nath O."/>
            <person name="Fletcher S.J."/>
            <person name="Hayward A."/>
            <person name="Shaw L.M."/>
            <person name="Masouleh A.K."/>
            <person name="Furtado A."/>
            <person name="Henry R.J."/>
            <person name="Mitter N."/>
        </authorList>
    </citation>
    <scope>NUCLEOTIDE SEQUENCE [LARGE SCALE GENOMIC DNA]</scope>
    <source>
        <strain evidence="2">cv. Hass</strain>
    </source>
</reference>
<dbReference type="Proteomes" id="UP001234297">
    <property type="component" value="Chromosome 5"/>
</dbReference>
<accession>A0ACC2M057</accession>
<evidence type="ECO:0000313" key="1">
    <source>
        <dbReference type="EMBL" id="KAJ8639117.1"/>
    </source>
</evidence>
<keyword evidence="2" id="KW-1185">Reference proteome</keyword>
<comment type="caution">
    <text evidence="1">The sequence shown here is derived from an EMBL/GenBank/DDBJ whole genome shotgun (WGS) entry which is preliminary data.</text>
</comment>
<dbReference type="EMBL" id="CM056813">
    <property type="protein sequence ID" value="KAJ8639117.1"/>
    <property type="molecule type" value="Genomic_DNA"/>
</dbReference>
<gene>
    <name evidence="1" type="ORF">MRB53_015811</name>
</gene>
<sequence>MMEGDVEGWRCFLFWLGEERSFKSLDCVLQRTPSVDWILINWFYSTTKTIIKSKSLDSDFVAKSKFVVLHFVA</sequence>